<dbReference type="CDD" id="cd04186">
    <property type="entry name" value="GT_2_like_c"/>
    <property type="match status" value="1"/>
</dbReference>
<evidence type="ECO:0000313" key="5">
    <source>
        <dbReference type="EMBL" id="ALM76391.1"/>
    </source>
</evidence>
<proteinExistence type="inferred from homology"/>
<protein>
    <recommendedName>
        <fullName evidence="4">Glycosyltransferase 2-like domain-containing protein</fullName>
    </recommendedName>
</protein>
<dbReference type="GeneID" id="26137713"/>
<accession>A0A0S1XF19</accession>
<dbReference type="Pfam" id="PF13641">
    <property type="entry name" value="Glyco_tranf_2_3"/>
    <property type="match status" value="1"/>
</dbReference>
<dbReference type="Pfam" id="PF00535">
    <property type="entry name" value="Glycos_transf_2"/>
    <property type="match status" value="1"/>
</dbReference>
<sequence length="362" mass="42143">MLPRVSIIILNWNGWKDTIECLESLYRITYPNYDVIVVDNASQDDSIQKIKEYCEGKIKINSKFFDYNPNNKPIKVFEISEDEAEKGKFNRQLYEKYPVERRMIIIENKGNYGFAGGNNVGIKFALKVLNSDYVLILNNDTVVDPNFLNEMINVAMRDEKIGICGPKIYYYNIPNMIWHAGGYVNFWTGKYGYKGWTKDGRGEIDKGQYDKISEELFVSGCCMLISKKVLTQVGLFDESFFFGSEESDIGIRANNAGFKVVYVPNSKIWHKVSATVKREFSFASLRLIESRLILFRKHCSRLQLVVISGFYAFRFIRSLFLYPITSHSKDAFKYYRKAFSVFLDIIKSSKKQRSQRDYTYQL</sequence>
<organism evidence="5 6">
    <name type="scientific">Thermococcus barophilus</name>
    <dbReference type="NCBI Taxonomy" id="55802"/>
    <lineage>
        <taxon>Archaea</taxon>
        <taxon>Methanobacteriati</taxon>
        <taxon>Methanobacteriota</taxon>
        <taxon>Thermococci</taxon>
        <taxon>Thermococcales</taxon>
        <taxon>Thermococcaceae</taxon>
        <taxon>Thermococcus</taxon>
    </lineage>
</organism>
<evidence type="ECO:0000256" key="2">
    <source>
        <dbReference type="ARBA" id="ARBA00022676"/>
    </source>
</evidence>
<dbReference type="InterPro" id="IPR029044">
    <property type="entry name" value="Nucleotide-diphossugar_trans"/>
</dbReference>
<dbReference type="STRING" id="55802.TBCH5v1_2500"/>
<reference evidence="5 6" key="1">
    <citation type="journal article" date="2016" name="Genome Announc.">
        <title>Complete genome sequence of the hyperthermophilic and piezophilic archaeon Thermococcus barophilus Ch5, capable of growth at the expense of hydrogenogenesis from carbon monoxide and formate.</title>
        <authorList>
            <person name="Oger P."/>
            <person name="Sokolova T.G."/>
            <person name="Kozhevnikova D.A."/>
            <person name="Taranov E.A."/>
            <person name="Vannier P."/>
            <person name="Lee H.S."/>
            <person name="Kwon K.K."/>
            <person name="Kang S.G."/>
            <person name="Lee J.H."/>
            <person name="Bonch-Osmolovskaya E.A."/>
            <person name="Lebedinsky A.V."/>
        </authorList>
    </citation>
    <scope>NUCLEOTIDE SEQUENCE [LARGE SCALE GENOMIC DNA]</scope>
    <source>
        <strain evidence="6">Ch5</strain>
    </source>
</reference>
<evidence type="ECO:0000313" key="6">
    <source>
        <dbReference type="Proteomes" id="UP000066042"/>
    </source>
</evidence>
<dbReference type="AlphaFoldDB" id="A0A0S1XF19"/>
<dbReference type="Proteomes" id="UP000066042">
    <property type="component" value="Chromosome"/>
</dbReference>
<dbReference type="RefSeq" id="WP_056934782.1">
    <property type="nucleotide sequence ID" value="NZ_CP013050.1"/>
</dbReference>
<dbReference type="InterPro" id="IPR001173">
    <property type="entry name" value="Glyco_trans_2-like"/>
</dbReference>
<evidence type="ECO:0000259" key="4">
    <source>
        <dbReference type="Pfam" id="PF00535"/>
    </source>
</evidence>
<evidence type="ECO:0000256" key="1">
    <source>
        <dbReference type="ARBA" id="ARBA00006739"/>
    </source>
</evidence>
<dbReference type="GO" id="GO:0016757">
    <property type="term" value="F:glycosyltransferase activity"/>
    <property type="evidence" value="ECO:0007669"/>
    <property type="project" value="UniProtKB-KW"/>
</dbReference>
<dbReference type="SUPFAM" id="SSF53448">
    <property type="entry name" value="Nucleotide-diphospho-sugar transferases"/>
    <property type="match status" value="1"/>
</dbReference>
<name>A0A0S1XF19_THEBA</name>
<dbReference type="PANTHER" id="PTHR43179">
    <property type="entry name" value="RHAMNOSYLTRANSFERASE WBBL"/>
    <property type="match status" value="1"/>
</dbReference>
<gene>
    <name evidence="5" type="ORF">TBCH5v1_2500</name>
</gene>
<dbReference type="PANTHER" id="PTHR43179:SF12">
    <property type="entry name" value="GALACTOFURANOSYLTRANSFERASE GLFT2"/>
    <property type="match status" value="1"/>
</dbReference>
<dbReference type="Gene3D" id="3.90.550.10">
    <property type="entry name" value="Spore Coat Polysaccharide Biosynthesis Protein SpsA, Chain A"/>
    <property type="match status" value="1"/>
</dbReference>
<dbReference type="EMBL" id="CP013050">
    <property type="protein sequence ID" value="ALM76391.1"/>
    <property type="molecule type" value="Genomic_DNA"/>
</dbReference>
<keyword evidence="3" id="KW-0808">Transferase</keyword>
<dbReference type="PATRIC" id="fig|55802.8.peg.2486"/>
<keyword evidence="2" id="KW-0328">Glycosyltransferase</keyword>
<comment type="similarity">
    <text evidence="1">Belongs to the glycosyltransferase 2 family.</text>
</comment>
<feature type="domain" description="Glycosyltransferase 2-like" evidence="4">
    <location>
        <begin position="6"/>
        <end position="60"/>
    </location>
</feature>
<evidence type="ECO:0000256" key="3">
    <source>
        <dbReference type="ARBA" id="ARBA00022679"/>
    </source>
</evidence>